<dbReference type="Pfam" id="PF08555">
    <property type="entry name" value="FAM32A"/>
    <property type="match status" value="1"/>
</dbReference>
<dbReference type="GO" id="GO:0005730">
    <property type="term" value="C:nucleolus"/>
    <property type="evidence" value="ECO:0007669"/>
    <property type="project" value="TreeGrafter"/>
</dbReference>
<dbReference type="EMBL" id="JAAMPI010000485">
    <property type="protein sequence ID" value="KAF4631027.1"/>
    <property type="molecule type" value="Genomic_DNA"/>
</dbReference>
<dbReference type="Proteomes" id="UP000566819">
    <property type="component" value="Unassembled WGS sequence"/>
</dbReference>
<evidence type="ECO:0000313" key="2">
    <source>
        <dbReference type="EMBL" id="KAF4631027.1"/>
    </source>
</evidence>
<name>A0A8H4RMP1_9HELO</name>
<feature type="compositionally biased region" description="Basic and acidic residues" evidence="1">
    <location>
        <begin position="135"/>
        <end position="178"/>
    </location>
</feature>
<organism evidence="2 3">
    <name type="scientific">Cudoniella acicularis</name>
    <dbReference type="NCBI Taxonomy" id="354080"/>
    <lineage>
        <taxon>Eukaryota</taxon>
        <taxon>Fungi</taxon>
        <taxon>Dikarya</taxon>
        <taxon>Ascomycota</taxon>
        <taxon>Pezizomycotina</taxon>
        <taxon>Leotiomycetes</taxon>
        <taxon>Helotiales</taxon>
        <taxon>Tricladiaceae</taxon>
        <taxon>Cudoniella</taxon>
    </lineage>
</organism>
<feature type="region of interest" description="Disordered" evidence="1">
    <location>
        <begin position="76"/>
        <end position="178"/>
    </location>
</feature>
<protein>
    <recommendedName>
        <fullName evidence="4">DUF1754-domain-containing protein</fullName>
    </recommendedName>
</protein>
<feature type="compositionally biased region" description="Basic and acidic residues" evidence="1">
    <location>
        <begin position="109"/>
        <end position="125"/>
    </location>
</feature>
<keyword evidence="3" id="KW-1185">Reference proteome</keyword>
<sequence>MIVVVVNPCPTSTQTLHRLHSATSTRNHSPPKILPFPLHSSTNLPLILFSNTTIRTPPTIMTSDDYAPIVRGGLKLKGAKPTGVTKTKKKKKDKLSTNPQDPSSSTSKDVSKTKKDAEKEGGKEGEGEEEELTEEQLRTLEERGGDGKTASERAYEEMRKKRLQDRLAREGPKTHKQRVEELNKYLSNLSEHHDMPRIGPG</sequence>
<dbReference type="PANTHER" id="PTHR13282">
    <property type="entry name" value="PROTEIN FAM32A"/>
    <property type="match status" value="1"/>
</dbReference>
<evidence type="ECO:0000313" key="3">
    <source>
        <dbReference type="Proteomes" id="UP000566819"/>
    </source>
</evidence>
<dbReference type="OrthoDB" id="205403at2759"/>
<dbReference type="AlphaFoldDB" id="A0A8H4RMP1"/>
<comment type="caution">
    <text evidence="2">The sequence shown here is derived from an EMBL/GenBank/DDBJ whole genome shotgun (WGS) entry which is preliminary data.</text>
</comment>
<reference evidence="2 3" key="1">
    <citation type="submission" date="2020-03" db="EMBL/GenBank/DDBJ databases">
        <title>Draft Genome Sequence of Cudoniella acicularis.</title>
        <authorList>
            <person name="Buettner E."/>
            <person name="Kellner H."/>
        </authorList>
    </citation>
    <scope>NUCLEOTIDE SEQUENCE [LARGE SCALE GENOMIC DNA]</scope>
    <source>
        <strain evidence="2 3">DSM 108380</strain>
    </source>
</reference>
<proteinExistence type="predicted"/>
<evidence type="ECO:0008006" key="4">
    <source>
        <dbReference type="Google" id="ProtNLM"/>
    </source>
</evidence>
<gene>
    <name evidence="2" type="ORF">G7Y89_g7107</name>
</gene>
<accession>A0A8H4RMP1</accession>
<dbReference type="PANTHER" id="PTHR13282:SF6">
    <property type="entry name" value="PROTEIN FAM32A"/>
    <property type="match status" value="1"/>
</dbReference>
<dbReference type="InterPro" id="IPR013865">
    <property type="entry name" value="FAM32A"/>
</dbReference>
<evidence type="ECO:0000256" key="1">
    <source>
        <dbReference type="SAM" id="MobiDB-lite"/>
    </source>
</evidence>